<gene>
    <name evidence="1" type="ORF">QEH59_14015</name>
</gene>
<reference evidence="1 2" key="1">
    <citation type="submission" date="2023-04" db="EMBL/GenBank/DDBJ databases">
        <title>A novel bacteria isolated from coastal sediment.</title>
        <authorList>
            <person name="Liu X.-J."/>
            <person name="Du Z.-J."/>
        </authorList>
    </citation>
    <scope>NUCLEOTIDE SEQUENCE [LARGE SCALE GENOMIC DNA]</scope>
    <source>
        <strain evidence="1 2">SDUM461004</strain>
    </source>
</reference>
<organism evidence="1 2">
    <name type="scientific">Thalassobacterium sedimentorum</name>
    <dbReference type="NCBI Taxonomy" id="3041258"/>
    <lineage>
        <taxon>Bacteria</taxon>
        <taxon>Pseudomonadati</taxon>
        <taxon>Verrucomicrobiota</taxon>
        <taxon>Opitutia</taxon>
        <taxon>Puniceicoccales</taxon>
        <taxon>Coraliomargaritaceae</taxon>
        <taxon>Thalassobacterium</taxon>
    </lineage>
</organism>
<dbReference type="Proteomes" id="UP001243717">
    <property type="component" value="Unassembled WGS sequence"/>
</dbReference>
<protein>
    <submittedName>
        <fullName evidence="1">Uncharacterized protein</fullName>
    </submittedName>
</protein>
<sequence length="186" mass="21043">MKKRDMPQSIPVKITSLLLLFFAIATTCAAEPTTRILYLSSYHSEFTSAPSHFQAVTQLLNQAKRELDVIYMDTKRHPVAERFPITYECIRDKVESHGNYDLILSSDDNALKFLLEYKDTLLGTVPVIFFGINDYQLAHTAARRAEFSGILEQNSLHENAALAFDLFPSLATLHVITDPLRAVRPN</sequence>
<keyword evidence="2" id="KW-1185">Reference proteome</keyword>
<dbReference type="EMBL" id="JARXIC010000026">
    <property type="protein sequence ID" value="MDQ8195544.1"/>
    <property type="molecule type" value="Genomic_DNA"/>
</dbReference>
<dbReference type="RefSeq" id="WP_308985994.1">
    <property type="nucleotide sequence ID" value="NZ_JARXIC010000026.1"/>
</dbReference>
<evidence type="ECO:0000313" key="1">
    <source>
        <dbReference type="EMBL" id="MDQ8195544.1"/>
    </source>
</evidence>
<name>A0ABU1ALH8_9BACT</name>
<proteinExistence type="predicted"/>
<comment type="caution">
    <text evidence="1">The sequence shown here is derived from an EMBL/GenBank/DDBJ whole genome shotgun (WGS) entry which is preliminary data.</text>
</comment>
<evidence type="ECO:0000313" key="2">
    <source>
        <dbReference type="Proteomes" id="UP001243717"/>
    </source>
</evidence>
<accession>A0ABU1ALH8</accession>